<feature type="domain" description="Methyltransferase" evidence="4">
    <location>
        <begin position="46"/>
        <end position="145"/>
    </location>
</feature>
<protein>
    <submittedName>
        <fullName evidence="5">Putative methyltransferase</fullName>
        <ecNumber evidence="5">2.1.1.-</ecNumber>
    </submittedName>
</protein>
<accession>E4N4N4</accession>
<evidence type="ECO:0000313" key="5">
    <source>
        <dbReference type="EMBL" id="BAJ26165.1"/>
    </source>
</evidence>
<dbReference type="PATRIC" id="fig|452652.3.peg.309"/>
<evidence type="ECO:0000256" key="1">
    <source>
        <dbReference type="ARBA" id="ARBA00022603"/>
    </source>
</evidence>
<keyword evidence="3" id="KW-0949">S-adenosyl-L-methionine</keyword>
<evidence type="ECO:0000259" key="4">
    <source>
        <dbReference type="Pfam" id="PF13649"/>
    </source>
</evidence>
<dbReference type="Gene3D" id="3.40.50.150">
    <property type="entry name" value="Vaccinia Virus protein VP39"/>
    <property type="match status" value="1"/>
</dbReference>
<sequence length="264" mass="27817">MASPNTDFGAAGASCARHNASARGRLRHDLVARRLLAELPGAPARVLDVGCGDGEMTLRLARAGHRVTGVDPSADMLAAAAERLAAGLGVRSDHADRVRLRQADLASLPADLGVFDAVCCHGVLMHLDDSAAAVLRLAGLVAPGGVLSVLTRNRGATGVREALRGDYRRARELIEAGAGESVGNLGLGTRGDDPARLDAWAAAGGLVPLAWQGVRVFHDHRDDWRPDPAEYQAALELEWAASSRDPYRGTARLVHTLARRPAHP</sequence>
<keyword evidence="1 5" id="KW-0489">Methyltransferase</keyword>
<gene>
    <name evidence="5" type="ordered locus">KSE_03170</name>
</gene>
<dbReference type="HOGENOM" id="CLU_061533_1_0_11"/>
<dbReference type="EMBL" id="AP010968">
    <property type="protein sequence ID" value="BAJ26165.1"/>
    <property type="molecule type" value="Genomic_DNA"/>
</dbReference>
<dbReference type="AlphaFoldDB" id="E4N4N4"/>
<dbReference type="CDD" id="cd02440">
    <property type="entry name" value="AdoMet_MTases"/>
    <property type="match status" value="1"/>
</dbReference>
<proteinExistence type="predicted"/>
<dbReference type="SUPFAM" id="SSF53335">
    <property type="entry name" value="S-adenosyl-L-methionine-dependent methyltransferases"/>
    <property type="match status" value="1"/>
</dbReference>
<dbReference type="EC" id="2.1.1.-" evidence="5"/>
<evidence type="ECO:0000256" key="3">
    <source>
        <dbReference type="ARBA" id="ARBA00022691"/>
    </source>
</evidence>
<dbReference type="InterPro" id="IPR041698">
    <property type="entry name" value="Methyltransf_25"/>
</dbReference>
<evidence type="ECO:0000313" key="6">
    <source>
        <dbReference type="Proteomes" id="UP000007076"/>
    </source>
</evidence>
<dbReference type="Proteomes" id="UP000007076">
    <property type="component" value="Chromosome"/>
</dbReference>
<dbReference type="KEGG" id="ksk:KSE_03170"/>
<name>E4N4N4_KITSK</name>
<reference evidence="5 6" key="1">
    <citation type="journal article" date="2010" name="DNA Res.">
        <title>Genome sequence of Kitasatospora setae NBRC 14216T: an evolutionary snapshot of the family Streptomycetaceae.</title>
        <authorList>
            <person name="Ichikawa N."/>
            <person name="Oguchi A."/>
            <person name="Ikeda H."/>
            <person name="Ishikawa J."/>
            <person name="Kitani S."/>
            <person name="Watanabe Y."/>
            <person name="Nakamura S."/>
            <person name="Katano Y."/>
            <person name="Kishi E."/>
            <person name="Sasagawa M."/>
            <person name="Ankai A."/>
            <person name="Fukui S."/>
            <person name="Hashimoto Y."/>
            <person name="Kamata S."/>
            <person name="Otoguro M."/>
            <person name="Tanikawa S."/>
            <person name="Nihira T."/>
            <person name="Horinouchi S."/>
            <person name="Ohnishi Y."/>
            <person name="Hayakawa M."/>
            <person name="Kuzuyama T."/>
            <person name="Arisawa A."/>
            <person name="Nomoto F."/>
            <person name="Miura H."/>
            <person name="Takahashi Y."/>
            <person name="Fujita N."/>
        </authorList>
    </citation>
    <scope>NUCLEOTIDE SEQUENCE [LARGE SCALE GENOMIC DNA]</scope>
    <source>
        <strain evidence="6">ATCC 33774 / DSM 43861 / JCM 3304 / KCC A-0304 / NBRC 14216 / KM-6054</strain>
    </source>
</reference>
<dbReference type="Pfam" id="PF13649">
    <property type="entry name" value="Methyltransf_25"/>
    <property type="match status" value="1"/>
</dbReference>
<dbReference type="RefSeq" id="WP_014133485.1">
    <property type="nucleotide sequence ID" value="NC_016109.1"/>
</dbReference>
<dbReference type="GO" id="GO:0032259">
    <property type="term" value="P:methylation"/>
    <property type="evidence" value="ECO:0007669"/>
    <property type="project" value="UniProtKB-KW"/>
</dbReference>
<dbReference type="GO" id="GO:0008168">
    <property type="term" value="F:methyltransferase activity"/>
    <property type="evidence" value="ECO:0007669"/>
    <property type="project" value="UniProtKB-KW"/>
</dbReference>
<dbReference type="STRING" id="452652.KSE_03170"/>
<dbReference type="PANTHER" id="PTHR43464:SF19">
    <property type="entry name" value="UBIQUINONE BIOSYNTHESIS O-METHYLTRANSFERASE, MITOCHONDRIAL"/>
    <property type="match status" value="1"/>
</dbReference>
<dbReference type="PANTHER" id="PTHR43464">
    <property type="entry name" value="METHYLTRANSFERASE"/>
    <property type="match status" value="1"/>
</dbReference>
<dbReference type="eggNOG" id="COG2227">
    <property type="taxonomic scope" value="Bacteria"/>
</dbReference>
<dbReference type="InterPro" id="IPR029063">
    <property type="entry name" value="SAM-dependent_MTases_sf"/>
</dbReference>
<organism evidence="5 6">
    <name type="scientific">Kitasatospora setae (strain ATCC 33774 / DSM 43861 / JCM 3304 / KCC A-0304 / NBRC 14216 / KM-6054)</name>
    <name type="common">Streptomyces setae</name>
    <dbReference type="NCBI Taxonomy" id="452652"/>
    <lineage>
        <taxon>Bacteria</taxon>
        <taxon>Bacillati</taxon>
        <taxon>Actinomycetota</taxon>
        <taxon>Actinomycetes</taxon>
        <taxon>Kitasatosporales</taxon>
        <taxon>Streptomycetaceae</taxon>
        <taxon>Kitasatospora</taxon>
    </lineage>
</organism>
<keyword evidence="2 5" id="KW-0808">Transferase</keyword>
<keyword evidence="6" id="KW-1185">Reference proteome</keyword>
<evidence type="ECO:0000256" key="2">
    <source>
        <dbReference type="ARBA" id="ARBA00022679"/>
    </source>
</evidence>